<feature type="transmembrane region" description="Helical" evidence="1">
    <location>
        <begin position="68"/>
        <end position="92"/>
    </location>
</feature>
<keyword evidence="3" id="KW-1185">Reference proteome</keyword>
<proteinExistence type="predicted"/>
<sequence>MKYQYAIPMLLTALFISIKALAYDDYDYDEDDFGVAEAGMLLFFGACIALAGFIISLLVPLRKIGRGICIAGLVIGGIGVANVALMVLSWALTTALTLALYLGGLFVVGYILYAIYQWLISPKH</sequence>
<gene>
    <name evidence="2" type="ORF">BD749_0231</name>
</gene>
<dbReference type="Proteomes" id="UP000233782">
    <property type="component" value="Unassembled WGS sequence"/>
</dbReference>
<keyword evidence="1" id="KW-1133">Transmembrane helix</keyword>
<dbReference type="AlphaFoldDB" id="A0A2N3V137"/>
<keyword evidence="1" id="KW-0472">Membrane</keyword>
<evidence type="ECO:0000313" key="2">
    <source>
        <dbReference type="EMBL" id="PKV75293.1"/>
    </source>
</evidence>
<evidence type="ECO:0000256" key="1">
    <source>
        <dbReference type="SAM" id="Phobius"/>
    </source>
</evidence>
<organism evidence="2 3">
    <name type="scientific">Pontibacter ramchanderi</name>
    <dbReference type="NCBI Taxonomy" id="1179743"/>
    <lineage>
        <taxon>Bacteria</taxon>
        <taxon>Pseudomonadati</taxon>
        <taxon>Bacteroidota</taxon>
        <taxon>Cytophagia</taxon>
        <taxon>Cytophagales</taxon>
        <taxon>Hymenobacteraceae</taxon>
        <taxon>Pontibacter</taxon>
    </lineage>
</organism>
<reference evidence="2 3" key="1">
    <citation type="submission" date="2017-12" db="EMBL/GenBank/DDBJ databases">
        <title>Genomic Encyclopedia of Type Strains, Phase III (KMG-III): the genomes of soil and plant-associated and newly described type strains.</title>
        <authorList>
            <person name="Whitman W."/>
        </authorList>
    </citation>
    <scope>NUCLEOTIDE SEQUENCE [LARGE SCALE GENOMIC DNA]</scope>
    <source>
        <strain evidence="2 3">LP43</strain>
    </source>
</reference>
<accession>A0A2N3V137</accession>
<keyword evidence="1" id="KW-0812">Transmembrane</keyword>
<protein>
    <submittedName>
        <fullName evidence="2">Uncharacterized protein</fullName>
    </submittedName>
</protein>
<evidence type="ECO:0000313" key="3">
    <source>
        <dbReference type="Proteomes" id="UP000233782"/>
    </source>
</evidence>
<name>A0A2N3V137_9BACT</name>
<feature type="transmembrane region" description="Helical" evidence="1">
    <location>
        <begin position="98"/>
        <end position="119"/>
    </location>
</feature>
<comment type="caution">
    <text evidence="2">The sequence shown here is derived from an EMBL/GenBank/DDBJ whole genome shotgun (WGS) entry which is preliminary data.</text>
</comment>
<feature type="transmembrane region" description="Helical" evidence="1">
    <location>
        <begin position="38"/>
        <end position="61"/>
    </location>
</feature>
<dbReference type="EMBL" id="PJMU01000001">
    <property type="protein sequence ID" value="PKV75293.1"/>
    <property type="molecule type" value="Genomic_DNA"/>
</dbReference>